<dbReference type="GO" id="GO:0003735">
    <property type="term" value="F:structural constituent of ribosome"/>
    <property type="evidence" value="ECO:0007669"/>
    <property type="project" value="InterPro"/>
</dbReference>
<evidence type="ECO:0000256" key="1">
    <source>
        <dbReference type="ARBA" id="ARBA00004173"/>
    </source>
</evidence>
<evidence type="ECO:0000256" key="4">
    <source>
        <dbReference type="ARBA" id="ARBA00023128"/>
    </source>
</evidence>
<dbReference type="Gene3D" id="3.30.1370.30">
    <property type="match status" value="1"/>
</dbReference>
<comment type="similarity">
    <text evidence="2">Belongs to the universal ribosomal protein uS8 family.</text>
</comment>
<name>A0AAD6IUT6_DREDA</name>
<accession>A0AAD6IUT6</accession>
<keyword evidence="4" id="KW-0496">Mitochondrion</keyword>
<comment type="subcellular location">
    <subcellularLocation>
        <location evidence="1">Mitochondrion</location>
    </subcellularLocation>
</comment>
<sequence length="156" mass="17021">MSLVNLAHVCSHLQNASAARLGITSIPYTKLHLALSVGLLKAGFISSVTSGDHSRPDAEYTPPTQSTIATKRLWLGLKYYESEPVMRKVQLLSKPTQRIWLGYKDLRTIGGGRDAGYVKGLQMGECIFVSTDRGIMELREAVSKMTGGQVLCRVGP</sequence>
<evidence type="ECO:0000256" key="5">
    <source>
        <dbReference type="ARBA" id="ARBA00023274"/>
    </source>
</evidence>
<protein>
    <recommendedName>
        <fullName evidence="7">Small ribosomal subunit protein uS8m</fullName>
    </recommendedName>
</protein>
<comment type="function">
    <text evidence="6">Component of the mitochondrial ribosome (mitoribosome), a dedicated translation machinery responsible for the synthesis of mitochondrial genome-encoded proteins, including at least some of the essential transmembrane subunits of the mitochondrial respiratory chain. The mitoribosomes are attached to the mitochondrial inner membrane and translation products are cotranslationally integrated into the membrane.</text>
</comment>
<keyword evidence="9" id="KW-1185">Reference proteome</keyword>
<dbReference type="AlphaFoldDB" id="A0AAD6IUT6"/>
<organism evidence="8 9">
    <name type="scientific">Drechslerella dactyloides</name>
    <name type="common">Nematode-trapping fungus</name>
    <name type="synonym">Arthrobotrys dactyloides</name>
    <dbReference type="NCBI Taxonomy" id="74499"/>
    <lineage>
        <taxon>Eukaryota</taxon>
        <taxon>Fungi</taxon>
        <taxon>Dikarya</taxon>
        <taxon>Ascomycota</taxon>
        <taxon>Pezizomycotina</taxon>
        <taxon>Orbiliomycetes</taxon>
        <taxon>Orbiliales</taxon>
        <taxon>Orbiliaceae</taxon>
        <taxon>Drechslerella</taxon>
    </lineage>
</organism>
<evidence type="ECO:0000256" key="2">
    <source>
        <dbReference type="ARBA" id="ARBA00006471"/>
    </source>
</evidence>
<dbReference type="GO" id="GO:1990904">
    <property type="term" value="C:ribonucleoprotein complex"/>
    <property type="evidence" value="ECO:0007669"/>
    <property type="project" value="UniProtKB-KW"/>
</dbReference>
<dbReference type="FunFam" id="3.30.1490.10:FF:000005">
    <property type="entry name" value="Mitochondrial 40S ribosomal protein S8"/>
    <property type="match status" value="1"/>
</dbReference>
<keyword evidence="5" id="KW-0687">Ribonucleoprotein</keyword>
<evidence type="ECO:0000256" key="7">
    <source>
        <dbReference type="ARBA" id="ARBA00071383"/>
    </source>
</evidence>
<dbReference type="EMBL" id="JAQGDS010000012">
    <property type="protein sequence ID" value="KAJ6256842.1"/>
    <property type="molecule type" value="Genomic_DNA"/>
</dbReference>
<evidence type="ECO:0000313" key="9">
    <source>
        <dbReference type="Proteomes" id="UP001221413"/>
    </source>
</evidence>
<evidence type="ECO:0000256" key="3">
    <source>
        <dbReference type="ARBA" id="ARBA00022980"/>
    </source>
</evidence>
<dbReference type="Pfam" id="PF00410">
    <property type="entry name" value="Ribosomal_S8"/>
    <property type="match status" value="1"/>
</dbReference>
<evidence type="ECO:0000313" key="8">
    <source>
        <dbReference type="EMBL" id="KAJ6256842.1"/>
    </source>
</evidence>
<dbReference type="GO" id="GO:0005739">
    <property type="term" value="C:mitochondrion"/>
    <property type="evidence" value="ECO:0007669"/>
    <property type="project" value="UniProtKB-SubCell"/>
</dbReference>
<dbReference type="InterPro" id="IPR000630">
    <property type="entry name" value="Ribosomal_uS8"/>
</dbReference>
<dbReference type="InterPro" id="IPR035987">
    <property type="entry name" value="Ribosomal_uS8_sf"/>
</dbReference>
<dbReference type="PANTHER" id="PTHR11758">
    <property type="entry name" value="40S RIBOSOMAL PROTEIN S15A"/>
    <property type="match status" value="1"/>
</dbReference>
<dbReference type="SUPFAM" id="SSF56047">
    <property type="entry name" value="Ribosomal protein S8"/>
    <property type="match status" value="1"/>
</dbReference>
<gene>
    <name evidence="8" type="ORF">Dda_8711</name>
</gene>
<evidence type="ECO:0000256" key="6">
    <source>
        <dbReference type="ARBA" id="ARBA00037226"/>
    </source>
</evidence>
<proteinExistence type="inferred from homology"/>
<dbReference type="GO" id="GO:0006412">
    <property type="term" value="P:translation"/>
    <property type="evidence" value="ECO:0007669"/>
    <property type="project" value="InterPro"/>
</dbReference>
<dbReference type="GO" id="GO:0005840">
    <property type="term" value="C:ribosome"/>
    <property type="evidence" value="ECO:0007669"/>
    <property type="project" value="UniProtKB-KW"/>
</dbReference>
<dbReference type="Gene3D" id="3.30.1490.10">
    <property type="match status" value="1"/>
</dbReference>
<reference evidence="8" key="1">
    <citation type="submission" date="2023-01" db="EMBL/GenBank/DDBJ databases">
        <title>The chitinases involved in constricting ring structure development in the nematode-trapping fungus Drechslerella dactyloides.</title>
        <authorList>
            <person name="Wang R."/>
            <person name="Zhang L."/>
            <person name="Tang P."/>
            <person name="Li S."/>
            <person name="Liang L."/>
        </authorList>
    </citation>
    <scope>NUCLEOTIDE SEQUENCE</scope>
    <source>
        <strain evidence="8">YMF1.00031</strain>
    </source>
</reference>
<dbReference type="Proteomes" id="UP001221413">
    <property type="component" value="Unassembled WGS sequence"/>
</dbReference>
<keyword evidence="3 8" id="KW-0689">Ribosomal protein</keyword>
<comment type="caution">
    <text evidence="8">The sequence shown here is derived from an EMBL/GenBank/DDBJ whole genome shotgun (WGS) entry which is preliminary data.</text>
</comment>
<dbReference type="FunFam" id="3.30.1370.30:FF:000006">
    <property type="entry name" value="40S ribosomal protein S8"/>
    <property type="match status" value="1"/>
</dbReference>